<comment type="caution">
    <text evidence="8">The sequence shown here is derived from an EMBL/GenBank/DDBJ whole genome shotgun (WGS) entry which is preliminary data.</text>
</comment>
<dbReference type="InterPro" id="IPR001405">
    <property type="entry name" value="UPF0758"/>
</dbReference>
<evidence type="ECO:0000313" key="8">
    <source>
        <dbReference type="EMBL" id="KKO46235.1"/>
    </source>
</evidence>
<organism evidence="8 9">
    <name type="scientific">Arsukibacterium ikkense</name>
    <dbReference type="NCBI Taxonomy" id="336831"/>
    <lineage>
        <taxon>Bacteria</taxon>
        <taxon>Pseudomonadati</taxon>
        <taxon>Pseudomonadota</taxon>
        <taxon>Gammaproteobacteria</taxon>
        <taxon>Chromatiales</taxon>
        <taxon>Chromatiaceae</taxon>
        <taxon>Arsukibacterium</taxon>
    </lineage>
</organism>
<evidence type="ECO:0000259" key="7">
    <source>
        <dbReference type="PROSITE" id="PS50249"/>
    </source>
</evidence>
<dbReference type="Gene3D" id="3.40.140.10">
    <property type="entry name" value="Cytidine Deaminase, domain 2"/>
    <property type="match status" value="1"/>
</dbReference>
<dbReference type="NCBIfam" id="TIGR00608">
    <property type="entry name" value="radc"/>
    <property type="match status" value="1"/>
</dbReference>
<dbReference type="CDD" id="cd08071">
    <property type="entry name" value="MPN_DUF2466"/>
    <property type="match status" value="1"/>
</dbReference>
<dbReference type="PROSITE" id="PS01302">
    <property type="entry name" value="UPF0758"/>
    <property type="match status" value="1"/>
</dbReference>
<dbReference type="AlphaFoldDB" id="A0A0M2V9C2"/>
<evidence type="ECO:0000256" key="2">
    <source>
        <dbReference type="ARBA" id="ARBA00022723"/>
    </source>
</evidence>
<dbReference type="GO" id="GO:0006508">
    <property type="term" value="P:proteolysis"/>
    <property type="evidence" value="ECO:0007669"/>
    <property type="project" value="UniProtKB-KW"/>
</dbReference>
<keyword evidence="9" id="KW-1185">Reference proteome</keyword>
<evidence type="ECO:0000256" key="1">
    <source>
        <dbReference type="ARBA" id="ARBA00022670"/>
    </source>
</evidence>
<keyword evidence="2" id="KW-0479">Metal-binding</keyword>
<name>A0A0M2V9C2_9GAMM</name>
<dbReference type="Pfam" id="PF04002">
    <property type="entry name" value="RadC"/>
    <property type="match status" value="1"/>
</dbReference>
<sequence length="224" mass="24955">MAISDWPVSERPREKLLQLGPKALSDAELLAIFLRTGVSGCDAVTLARQLLSHFGSLRRLMGASQHEFCLAKGLGEAKFVQLQAVLELSKRYMQQQLQRETVFTEPALVKKYLTHTIGHEQREVFLLLYLDNQHRLIASEPLFMGTIDASPVYPRIVVQRALAHNAAAVILAHNHPSGVAEPSRADRAITERLTQAMALVDIKILDHFVVGDAEVVSFAERGWL</sequence>
<dbReference type="SUPFAM" id="SSF47781">
    <property type="entry name" value="RuvA domain 2-like"/>
    <property type="match status" value="1"/>
</dbReference>
<dbReference type="PANTHER" id="PTHR30471">
    <property type="entry name" value="DNA REPAIR PROTEIN RADC"/>
    <property type="match status" value="1"/>
</dbReference>
<protein>
    <recommendedName>
        <fullName evidence="7">MPN domain-containing protein</fullName>
    </recommendedName>
</protein>
<reference evidence="8 9" key="1">
    <citation type="submission" date="2015-03" db="EMBL/GenBank/DDBJ databases">
        <title>Draft genome sequences of two protease-producing strains of Arsukibacterium isolated from two cold and alkaline environments.</title>
        <authorList>
            <person name="Lylloff J.E."/>
            <person name="Skov L.B."/>
            <person name="Jepsen M."/>
            <person name="Hallin P.F."/>
            <person name="Sorensen S.J."/>
            <person name="Stougaard P."/>
            <person name="Glaring M.A."/>
        </authorList>
    </citation>
    <scope>NUCLEOTIDE SEQUENCE [LARGE SCALE GENOMIC DNA]</scope>
    <source>
        <strain evidence="8 9">GCM72</strain>
    </source>
</reference>
<dbReference type="PROSITE" id="PS50249">
    <property type="entry name" value="MPN"/>
    <property type="match status" value="1"/>
</dbReference>
<dbReference type="PANTHER" id="PTHR30471:SF3">
    <property type="entry name" value="UPF0758 PROTEIN YEES-RELATED"/>
    <property type="match status" value="1"/>
</dbReference>
<evidence type="ECO:0000256" key="5">
    <source>
        <dbReference type="ARBA" id="ARBA00023049"/>
    </source>
</evidence>
<dbReference type="GO" id="GO:0008237">
    <property type="term" value="F:metallopeptidase activity"/>
    <property type="evidence" value="ECO:0007669"/>
    <property type="project" value="UniProtKB-KW"/>
</dbReference>
<proteinExistence type="inferred from homology"/>
<dbReference type="InterPro" id="IPR025657">
    <property type="entry name" value="RadC_JAB"/>
</dbReference>
<feature type="domain" description="MPN" evidence="7">
    <location>
        <begin position="102"/>
        <end position="224"/>
    </location>
</feature>
<keyword evidence="3" id="KW-0378">Hydrolase</keyword>
<keyword evidence="1" id="KW-0645">Protease</keyword>
<dbReference type="RefSeq" id="WP_046556678.1">
    <property type="nucleotide sequence ID" value="NZ_LAHO01000004.1"/>
</dbReference>
<accession>A0A0M2V9C2</accession>
<dbReference type="InterPro" id="IPR010994">
    <property type="entry name" value="RuvA_2-like"/>
</dbReference>
<gene>
    <name evidence="8" type="ORF">WG68_05530</name>
</gene>
<dbReference type="OrthoDB" id="9804482at2"/>
<keyword evidence="4" id="KW-0862">Zinc</keyword>
<dbReference type="Pfam" id="PF20582">
    <property type="entry name" value="UPF0758_N"/>
    <property type="match status" value="1"/>
</dbReference>
<dbReference type="InterPro" id="IPR020891">
    <property type="entry name" value="UPF0758_CS"/>
</dbReference>
<dbReference type="Gene3D" id="1.10.150.20">
    <property type="entry name" value="5' to 3' exonuclease, C-terminal subdomain"/>
    <property type="match status" value="1"/>
</dbReference>
<evidence type="ECO:0000256" key="3">
    <source>
        <dbReference type="ARBA" id="ARBA00022801"/>
    </source>
</evidence>
<dbReference type="EMBL" id="LAHO01000004">
    <property type="protein sequence ID" value="KKO46235.1"/>
    <property type="molecule type" value="Genomic_DNA"/>
</dbReference>
<evidence type="ECO:0000256" key="4">
    <source>
        <dbReference type="ARBA" id="ARBA00022833"/>
    </source>
</evidence>
<dbReference type="PATRIC" id="fig|336831.14.peg.2846"/>
<evidence type="ECO:0000256" key="6">
    <source>
        <dbReference type="RuleBase" id="RU003797"/>
    </source>
</evidence>
<keyword evidence="5" id="KW-0482">Metalloprotease</keyword>
<comment type="similarity">
    <text evidence="6">Belongs to the UPF0758 family.</text>
</comment>
<dbReference type="GO" id="GO:0046872">
    <property type="term" value="F:metal ion binding"/>
    <property type="evidence" value="ECO:0007669"/>
    <property type="project" value="UniProtKB-KW"/>
</dbReference>
<dbReference type="NCBIfam" id="NF000642">
    <property type="entry name" value="PRK00024.1"/>
    <property type="match status" value="1"/>
</dbReference>
<evidence type="ECO:0000313" key="9">
    <source>
        <dbReference type="Proteomes" id="UP000034228"/>
    </source>
</evidence>
<dbReference type="InterPro" id="IPR037518">
    <property type="entry name" value="MPN"/>
</dbReference>
<dbReference type="InterPro" id="IPR046778">
    <property type="entry name" value="UPF0758_N"/>
</dbReference>
<dbReference type="STRING" id="336831.WG68_05530"/>
<dbReference type="Proteomes" id="UP000034228">
    <property type="component" value="Unassembled WGS sequence"/>
</dbReference>
<dbReference type="SUPFAM" id="SSF102712">
    <property type="entry name" value="JAB1/MPN domain"/>
    <property type="match status" value="1"/>
</dbReference>